<proteinExistence type="predicted"/>
<accession>A0A1M6J3D4</accession>
<dbReference type="EMBL" id="FQZP01000051">
    <property type="protein sequence ID" value="SHJ41230.1"/>
    <property type="molecule type" value="Genomic_DNA"/>
</dbReference>
<gene>
    <name evidence="1" type="ORF">SAMN05444373_105112</name>
</gene>
<sequence>MQELSILFYGRHMNINPGNRYTYRAYGLVISSEVELPGFLPCQQPADVHIVFGKTPEKIEKPTFKRSRLQLSHNEFLLSDKNTKFYIRDGETVVIEYRNKINKDLIIRYLTTVCLAVILYQRGAIPLHGSCVVIDGKGVVFTGNGGAGKSSLCYAYRKRNHKFLSDEVSVLSLDESGNLMIHPGPPVQRLHLNIITEDDLQACSVTKSYDRKYLLCNDRNYEADSVPLAAVFEIRKGRTPQVYADRITGTEKLRCFINNMYYQTILIKMGISRQYFAKCSEIAGKLDFYHLIRPRKGNSLQEQMHLVDNIIRNASMNDS</sequence>
<dbReference type="OrthoDB" id="5430844at2"/>
<name>A0A1M6J3D4_9FIRM</name>
<evidence type="ECO:0000313" key="2">
    <source>
        <dbReference type="Proteomes" id="UP000324781"/>
    </source>
</evidence>
<keyword evidence="2" id="KW-1185">Reference proteome</keyword>
<reference evidence="1 2" key="1">
    <citation type="submission" date="2016-11" db="EMBL/GenBank/DDBJ databases">
        <authorList>
            <person name="Varghese N."/>
            <person name="Submissions S."/>
        </authorList>
    </citation>
    <scope>NUCLEOTIDE SEQUENCE [LARGE SCALE GENOMIC DNA]</scope>
    <source>
        <strain evidence="1 2">DSM 19027</strain>
    </source>
</reference>
<dbReference type="InterPro" id="IPR027417">
    <property type="entry name" value="P-loop_NTPase"/>
</dbReference>
<protein>
    <submittedName>
        <fullName evidence="1">Uncharacterized protein</fullName>
    </submittedName>
</protein>
<dbReference type="AlphaFoldDB" id="A0A1M6J3D4"/>
<dbReference type="RefSeq" id="WP_149679396.1">
    <property type="nucleotide sequence ID" value="NZ_FQZP01000051.1"/>
</dbReference>
<evidence type="ECO:0000313" key="1">
    <source>
        <dbReference type="EMBL" id="SHJ41230.1"/>
    </source>
</evidence>
<organism evidence="1 2">
    <name type="scientific">Thermoclostridium caenicola</name>
    <dbReference type="NCBI Taxonomy" id="659425"/>
    <lineage>
        <taxon>Bacteria</taxon>
        <taxon>Bacillati</taxon>
        <taxon>Bacillota</taxon>
        <taxon>Clostridia</taxon>
        <taxon>Eubacteriales</taxon>
        <taxon>Oscillospiraceae</taxon>
        <taxon>Thermoclostridium</taxon>
    </lineage>
</organism>
<dbReference type="Gene3D" id="3.40.50.300">
    <property type="entry name" value="P-loop containing nucleotide triphosphate hydrolases"/>
    <property type="match status" value="1"/>
</dbReference>
<dbReference type="SUPFAM" id="SSF53795">
    <property type="entry name" value="PEP carboxykinase-like"/>
    <property type="match status" value="1"/>
</dbReference>
<dbReference type="Proteomes" id="UP000324781">
    <property type="component" value="Unassembled WGS sequence"/>
</dbReference>